<proteinExistence type="predicted"/>
<dbReference type="Gene3D" id="1.25.40.10">
    <property type="entry name" value="Tetratricopeptide repeat domain"/>
    <property type="match status" value="1"/>
</dbReference>
<gene>
    <name evidence="2" type="ORF">FYJ91_18400</name>
</gene>
<evidence type="ECO:0000313" key="2">
    <source>
        <dbReference type="EMBL" id="TZG24597.1"/>
    </source>
</evidence>
<sequence length="416" mass="43315">MMKSRIALAIALGVSAAALSAVNPAVAAKKEAAPTIKLGDAVRKELAPAQEAMKANDFAKAQTHVDAARAAATTEDEKYIVGQIQLNIGIVSQNNAKVCQGVDEMLATSKTDAESKPKLASQQGHCAYEAKNYAKAEQAYNNAIASGPVADDVYARLADAQFRGGKTAEAVATLQKVINAQAAAGKSVPTDWYARGADMASRAKAAPQFVDITSAWLTAYPVKQNWHDSLMIYRQLANPSGDADLDLLRLLRASGAMPLAAASAYSDYAIAVYLKYPNEAVSVLKEGIAAGKLNPTTSQNTREILAISEPKVAADRTAVKGALAASQGAKATYQSVLSNADLSYGFGDYKQAAELYALAGAKAGANADLVNLRAGASLIQAGDKEGGKAALAKVQGGTQKVLARYWTVLADHPAAS</sequence>
<evidence type="ECO:0000256" key="1">
    <source>
        <dbReference type="SAM" id="SignalP"/>
    </source>
</evidence>
<dbReference type="InterPro" id="IPR011990">
    <property type="entry name" value="TPR-like_helical_dom_sf"/>
</dbReference>
<dbReference type="Pfam" id="PF13174">
    <property type="entry name" value="TPR_6"/>
    <property type="match status" value="1"/>
</dbReference>
<dbReference type="SUPFAM" id="SSF48452">
    <property type="entry name" value="TPR-like"/>
    <property type="match status" value="1"/>
</dbReference>
<keyword evidence="3" id="KW-1185">Reference proteome</keyword>
<dbReference type="RefSeq" id="WP_149523793.1">
    <property type="nucleotide sequence ID" value="NZ_VTOU01000005.1"/>
</dbReference>
<feature type="signal peptide" evidence="1">
    <location>
        <begin position="1"/>
        <end position="27"/>
    </location>
</feature>
<dbReference type="AlphaFoldDB" id="A0A5D9C0B0"/>
<dbReference type="EMBL" id="VTOU01000005">
    <property type="protein sequence ID" value="TZG24597.1"/>
    <property type="molecule type" value="Genomic_DNA"/>
</dbReference>
<comment type="caution">
    <text evidence="2">The sequence shown here is derived from an EMBL/GenBank/DDBJ whole genome shotgun (WGS) entry which is preliminary data.</text>
</comment>
<evidence type="ECO:0000313" key="3">
    <source>
        <dbReference type="Proteomes" id="UP000322077"/>
    </source>
</evidence>
<dbReference type="Proteomes" id="UP000322077">
    <property type="component" value="Unassembled WGS sequence"/>
</dbReference>
<name>A0A5D9C0B0_9SPHN</name>
<organism evidence="2 3">
    <name type="scientific">Sphingomonas montanisoli</name>
    <dbReference type="NCBI Taxonomy" id="2606412"/>
    <lineage>
        <taxon>Bacteria</taxon>
        <taxon>Pseudomonadati</taxon>
        <taxon>Pseudomonadota</taxon>
        <taxon>Alphaproteobacteria</taxon>
        <taxon>Sphingomonadales</taxon>
        <taxon>Sphingomonadaceae</taxon>
        <taxon>Sphingomonas</taxon>
    </lineage>
</organism>
<feature type="chain" id="PRO_5023047487" evidence="1">
    <location>
        <begin position="28"/>
        <end position="416"/>
    </location>
</feature>
<protein>
    <submittedName>
        <fullName evidence="2">Uncharacterized protein</fullName>
    </submittedName>
</protein>
<reference evidence="2 3" key="1">
    <citation type="submission" date="2019-08" db="EMBL/GenBank/DDBJ databases">
        <authorList>
            <person name="Wang G."/>
            <person name="Xu Z."/>
        </authorList>
    </citation>
    <scope>NUCLEOTIDE SEQUENCE [LARGE SCALE GENOMIC DNA]</scope>
    <source>
        <strain evidence="2 3">ZX</strain>
    </source>
</reference>
<accession>A0A5D9C0B0</accession>
<keyword evidence="1" id="KW-0732">Signal</keyword>
<dbReference type="InterPro" id="IPR019734">
    <property type="entry name" value="TPR_rpt"/>
</dbReference>